<dbReference type="Proteomes" id="UP000029858">
    <property type="component" value="Unassembled WGS sequence"/>
</dbReference>
<gene>
    <name evidence="1" type="ORF">IX56_00210</name>
</gene>
<organism evidence="1 2">
    <name type="scientific">Paracoccus sanguinis</name>
    <dbReference type="NCBI Taxonomy" id="1545044"/>
    <lineage>
        <taxon>Bacteria</taxon>
        <taxon>Pseudomonadati</taxon>
        <taxon>Pseudomonadota</taxon>
        <taxon>Alphaproteobacteria</taxon>
        <taxon>Rhodobacterales</taxon>
        <taxon>Paracoccaceae</taxon>
        <taxon>Paracoccus</taxon>
    </lineage>
</organism>
<dbReference type="RefSeq" id="WP_036706256.1">
    <property type="nucleotide sequence ID" value="NZ_JRKQ01000001.1"/>
</dbReference>
<comment type="caution">
    <text evidence="1">The sequence shown here is derived from an EMBL/GenBank/DDBJ whole genome shotgun (WGS) entry which is preliminary data.</text>
</comment>
<reference evidence="1 2" key="1">
    <citation type="submission" date="2014-09" db="EMBL/GenBank/DDBJ databases">
        <authorList>
            <person name="McGinnis J.M."/>
            <person name="Wolfgang W.J."/>
        </authorList>
    </citation>
    <scope>NUCLEOTIDE SEQUENCE [LARGE SCALE GENOMIC DNA]</scope>
    <source>
        <strain evidence="1 2">5503</strain>
    </source>
</reference>
<proteinExistence type="predicted"/>
<dbReference type="EMBL" id="JRKQ01000001">
    <property type="protein sequence ID" value="KGJ23740.1"/>
    <property type="molecule type" value="Genomic_DNA"/>
</dbReference>
<evidence type="ECO:0000313" key="2">
    <source>
        <dbReference type="Proteomes" id="UP000029858"/>
    </source>
</evidence>
<reference evidence="1 2" key="2">
    <citation type="submission" date="2014-10" db="EMBL/GenBank/DDBJ databases">
        <title>Paracoccus sanguinis sp. nov., isolated from clinical specimens of New York State patients.</title>
        <authorList>
            <person name="Mingle L.A."/>
            <person name="Cole J.A."/>
            <person name="Lapierre P."/>
            <person name="Musser K.A."/>
        </authorList>
    </citation>
    <scope>NUCLEOTIDE SEQUENCE [LARGE SCALE GENOMIC DNA]</scope>
    <source>
        <strain evidence="1 2">5503</strain>
    </source>
</reference>
<name>A0A099GLK9_9RHOB</name>
<dbReference type="AlphaFoldDB" id="A0A099GLK9"/>
<sequence length="141" mass="14927">MFTISHTDGRTLAAEFIGTVRTDGPVDCRHSTDTGHRFLTALWLGDTDTTDAIFTEIGFGLTRDLGLNDVARMVSFITGRGAHCDMTDEDGETFASNALTLIRGDLALMLTGARVNVLRVAGTLTGPVLATRAAQAQLAAA</sequence>
<protein>
    <submittedName>
        <fullName evidence="1">Uncharacterized protein</fullName>
    </submittedName>
</protein>
<accession>A0A099GLK9</accession>
<evidence type="ECO:0000313" key="1">
    <source>
        <dbReference type="EMBL" id="KGJ23740.1"/>
    </source>
</evidence>